<accession>A0A5J4ZWU1</accession>
<proteinExistence type="predicted"/>
<dbReference type="Proteomes" id="UP000325577">
    <property type="component" value="Linkage Group LG5"/>
</dbReference>
<evidence type="ECO:0000313" key="2">
    <source>
        <dbReference type="Proteomes" id="UP000325577"/>
    </source>
</evidence>
<evidence type="ECO:0000313" key="1">
    <source>
        <dbReference type="EMBL" id="KAA8521882.1"/>
    </source>
</evidence>
<keyword evidence="2" id="KW-1185">Reference proteome</keyword>
<dbReference type="EMBL" id="CM018048">
    <property type="protein sequence ID" value="KAA8521882.1"/>
    <property type="molecule type" value="Genomic_DNA"/>
</dbReference>
<reference evidence="1 2" key="1">
    <citation type="submission" date="2019-09" db="EMBL/GenBank/DDBJ databases">
        <title>A chromosome-level genome assembly of the Chinese tupelo Nyssa sinensis.</title>
        <authorList>
            <person name="Yang X."/>
            <person name="Kang M."/>
            <person name="Yang Y."/>
            <person name="Xiong H."/>
            <person name="Wang M."/>
            <person name="Zhang Z."/>
            <person name="Wang Z."/>
            <person name="Wu H."/>
            <person name="Ma T."/>
            <person name="Liu J."/>
            <person name="Xi Z."/>
        </authorList>
    </citation>
    <scope>NUCLEOTIDE SEQUENCE [LARGE SCALE GENOMIC DNA]</scope>
    <source>
        <strain evidence="1">J267</strain>
        <tissue evidence="1">Leaf</tissue>
    </source>
</reference>
<sequence length="173" mass="19086">MLPLKVLKRSRRFLVKHKVSKGKEKASVRRREAHAEIEVLKLNSKLSKLGKGSVPNTINHAKDTGEVEFSRPILSLDVDFEGRVVQSGEVLLVEQTSATEIVPEFLLYIPPTSRDQEAILPSIYVQVISKLVSSGRISSTSALVETQDIGVNRGVLEPDKGTYDHVGVNESLD</sequence>
<dbReference type="AlphaFoldDB" id="A0A5J4ZWU1"/>
<name>A0A5J4ZWU1_9ASTE</name>
<gene>
    <name evidence="1" type="ORF">F0562_012804</name>
</gene>
<protein>
    <submittedName>
        <fullName evidence="1">Uncharacterized protein</fullName>
    </submittedName>
</protein>
<organism evidence="1 2">
    <name type="scientific">Nyssa sinensis</name>
    <dbReference type="NCBI Taxonomy" id="561372"/>
    <lineage>
        <taxon>Eukaryota</taxon>
        <taxon>Viridiplantae</taxon>
        <taxon>Streptophyta</taxon>
        <taxon>Embryophyta</taxon>
        <taxon>Tracheophyta</taxon>
        <taxon>Spermatophyta</taxon>
        <taxon>Magnoliopsida</taxon>
        <taxon>eudicotyledons</taxon>
        <taxon>Gunneridae</taxon>
        <taxon>Pentapetalae</taxon>
        <taxon>asterids</taxon>
        <taxon>Cornales</taxon>
        <taxon>Nyssaceae</taxon>
        <taxon>Nyssa</taxon>
    </lineage>
</organism>